<dbReference type="Pfam" id="PF06224">
    <property type="entry name" value="AlkZ-like"/>
    <property type="match status" value="1"/>
</dbReference>
<protein>
    <submittedName>
        <fullName evidence="1">Winged helix DNA-binding domain-containing protein</fullName>
    </submittedName>
</protein>
<dbReference type="Proteomes" id="UP000501452">
    <property type="component" value="Chromosome"/>
</dbReference>
<sequence length="375" mass="41390">MTSRGSNEVLGPRALNRALLERQMLLDRRETPVLDAIEHLVGLQAQAPDPPYVGLWMRLEGFRPDELSREIVGRRAVRVALMRNTLHLVSARDCLTLRPLTRPAIERNLYAGRARRAALEGVDVGELVAAGRALLEERPLTAKDLGGLLRGRWPDNDAAPLARAIRHLVPLVQVPPRGLWGRSGPVSHTTVEAWLGRSLDPDPSLDELVLRYLGAFGPASVKDAQTWSGLTRLGEVFERLRPRLKTFRDEGGRELFDLPDAPRPDPGVSAPARFVPAFDNLILSHADRARVMADDHRKAIASMNGMVPATFLVDGFVSGTWRTEVTRGKATLSIEPFERLPKEDRDALAEEGERLLRFVAGPGGAGTFEVGFYGR</sequence>
<dbReference type="InterPro" id="IPR009351">
    <property type="entry name" value="AlkZ-like"/>
</dbReference>
<dbReference type="PANTHER" id="PTHR38479">
    <property type="entry name" value="LMO0824 PROTEIN"/>
    <property type="match status" value="1"/>
</dbReference>
<organism evidence="1 2">
    <name type="scientific">Rubrobacter tropicus</name>
    <dbReference type="NCBI Taxonomy" id="2653851"/>
    <lineage>
        <taxon>Bacteria</taxon>
        <taxon>Bacillati</taxon>
        <taxon>Actinomycetota</taxon>
        <taxon>Rubrobacteria</taxon>
        <taxon>Rubrobacterales</taxon>
        <taxon>Rubrobacteraceae</taxon>
        <taxon>Rubrobacter</taxon>
    </lineage>
</organism>
<reference evidence="1 2" key="1">
    <citation type="submission" date="2019-10" db="EMBL/GenBank/DDBJ databases">
        <title>Rubrobacter sp nov SCSIO 52090 isolated from a deep-sea sediment in the South China Sea.</title>
        <authorList>
            <person name="Chen R.W."/>
        </authorList>
    </citation>
    <scope>NUCLEOTIDE SEQUENCE [LARGE SCALE GENOMIC DNA]</scope>
    <source>
        <strain evidence="1 2">SCSIO 52909</strain>
    </source>
</reference>
<dbReference type="PANTHER" id="PTHR38479:SF2">
    <property type="entry name" value="WINGED HELIX DNA-BINDING DOMAIN-CONTAINING PROTEIN"/>
    <property type="match status" value="1"/>
</dbReference>
<dbReference type="AlphaFoldDB" id="A0A6G8QDX6"/>
<evidence type="ECO:0000313" key="2">
    <source>
        <dbReference type="Proteomes" id="UP000501452"/>
    </source>
</evidence>
<name>A0A6G8QDX6_9ACTN</name>
<keyword evidence="1" id="KW-0238">DNA-binding</keyword>
<evidence type="ECO:0000313" key="1">
    <source>
        <dbReference type="EMBL" id="QIN84679.1"/>
    </source>
</evidence>
<dbReference type="KEGG" id="rub:GBA63_20010"/>
<dbReference type="GO" id="GO:0003677">
    <property type="term" value="F:DNA binding"/>
    <property type="evidence" value="ECO:0007669"/>
    <property type="project" value="UniProtKB-KW"/>
</dbReference>
<proteinExistence type="predicted"/>
<keyword evidence="2" id="KW-1185">Reference proteome</keyword>
<dbReference type="RefSeq" id="WP_166179102.1">
    <property type="nucleotide sequence ID" value="NZ_CP045119.1"/>
</dbReference>
<dbReference type="EMBL" id="CP045119">
    <property type="protein sequence ID" value="QIN84679.1"/>
    <property type="molecule type" value="Genomic_DNA"/>
</dbReference>
<accession>A0A6G8QDX6</accession>
<gene>
    <name evidence="1" type="ORF">GBA63_20010</name>
</gene>